<feature type="domain" description="NmrA-like" evidence="1">
    <location>
        <begin position="3"/>
        <end position="232"/>
    </location>
</feature>
<dbReference type="InterPro" id="IPR008030">
    <property type="entry name" value="NmrA-like"/>
</dbReference>
<dbReference type="Gene3D" id="3.90.25.10">
    <property type="entry name" value="UDP-galactose 4-epimerase, domain 1"/>
    <property type="match status" value="1"/>
</dbReference>
<dbReference type="PANTHER" id="PTHR43162:SF1">
    <property type="entry name" value="PRESTALK A DIFFERENTIATION PROTEIN A"/>
    <property type="match status" value="1"/>
</dbReference>
<evidence type="ECO:0000313" key="2">
    <source>
        <dbReference type="EMBL" id="MCX2725759.1"/>
    </source>
</evidence>
<name>A0ABT3R9G0_9HYPH</name>
<gene>
    <name evidence="2" type="ORF">ON753_25930</name>
</gene>
<dbReference type="EMBL" id="JAPEVI010000003">
    <property type="protein sequence ID" value="MCX2725759.1"/>
    <property type="molecule type" value="Genomic_DNA"/>
</dbReference>
<evidence type="ECO:0000313" key="3">
    <source>
        <dbReference type="Proteomes" id="UP001300261"/>
    </source>
</evidence>
<dbReference type="SUPFAM" id="SSF51735">
    <property type="entry name" value="NAD(P)-binding Rossmann-fold domains"/>
    <property type="match status" value="1"/>
</dbReference>
<protein>
    <submittedName>
        <fullName evidence="2">NmrA family NAD(P)-binding protein</fullName>
    </submittedName>
</protein>
<organism evidence="2 3">
    <name type="scientific">Roseibium salinum</name>
    <dbReference type="NCBI Taxonomy" id="1604349"/>
    <lineage>
        <taxon>Bacteria</taxon>
        <taxon>Pseudomonadati</taxon>
        <taxon>Pseudomonadota</taxon>
        <taxon>Alphaproteobacteria</taxon>
        <taxon>Hyphomicrobiales</taxon>
        <taxon>Stappiaceae</taxon>
        <taxon>Roseibium</taxon>
    </lineage>
</organism>
<comment type="caution">
    <text evidence="2">The sequence shown here is derived from an EMBL/GenBank/DDBJ whole genome shotgun (WGS) entry which is preliminary data.</text>
</comment>
<dbReference type="PANTHER" id="PTHR43162">
    <property type="match status" value="1"/>
</dbReference>
<dbReference type="Pfam" id="PF05368">
    <property type="entry name" value="NmrA"/>
    <property type="match status" value="1"/>
</dbReference>
<evidence type="ECO:0000259" key="1">
    <source>
        <dbReference type="Pfam" id="PF05368"/>
    </source>
</evidence>
<dbReference type="InterPro" id="IPR036291">
    <property type="entry name" value="NAD(P)-bd_dom_sf"/>
</dbReference>
<dbReference type="RefSeq" id="WP_265967277.1">
    <property type="nucleotide sequence ID" value="NZ_JAPEVI010000003.1"/>
</dbReference>
<accession>A0ABT3R9G0</accession>
<dbReference type="Gene3D" id="3.40.50.720">
    <property type="entry name" value="NAD(P)-binding Rossmann-like Domain"/>
    <property type="match status" value="1"/>
</dbReference>
<keyword evidence="3" id="KW-1185">Reference proteome</keyword>
<dbReference type="Proteomes" id="UP001300261">
    <property type="component" value="Unassembled WGS sequence"/>
</dbReference>
<dbReference type="InterPro" id="IPR051604">
    <property type="entry name" value="Ergot_Alk_Oxidoreductase"/>
</dbReference>
<proteinExistence type="predicted"/>
<reference evidence="2 3" key="1">
    <citation type="journal article" date="2016" name="Int. J. Syst. Evol. Microbiol.">
        <title>Labrenzia salina sp. nov., isolated from the rhizosphere of the halophyte Arthrocnemum macrostachyum.</title>
        <authorList>
            <person name="Camacho M."/>
            <person name="Redondo-Gomez S."/>
            <person name="Rodriguez-Llorente I."/>
            <person name="Rohde M."/>
            <person name="Sproer C."/>
            <person name="Schumann P."/>
            <person name="Klenk H.P."/>
            <person name="Montero-Calasanz M.D.C."/>
        </authorList>
    </citation>
    <scope>NUCLEOTIDE SEQUENCE [LARGE SCALE GENOMIC DNA]</scope>
    <source>
        <strain evidence="2 3">DSM 29163</strain>
    </source>
</reference>
<sequence>MYIIIGGTGQVGSAVAQTLLKRGEAVTVVTRDADHAADLKEAGAATAVGDIRDIEFLRNTFQSGTRAFLLNPPADPSGDTDAEERANVEAICEALDDSGLEKVVAASTYGARAGQRCGDLTVLHELEERLRDQPIPAAINRGAYYMSNWAMALEPARENGSLPSFFPDDLELPMVAPEDLGEAAAERLLSAPADSGIRYVEGPRRYSPRHVAEALSDVLGRPVDVEPIARESWQETFKAFGFSDQAAASYACMTATVVDEEPEVPDDPIRGRTELRDYIRQLAK</sequence>